<evidence type="ECO:0000256" key="1">
    <source>
        <dbReference type="SAM" id="MobiDB-lite"/>
    </source>
</evidence>
<accession>A0A1I2A8B8</accession>
<organism evidence="2 3">
    <name type="scientific">Blastococcus tunisiensis</name>
    <dbReference type="NCBI Taxonomy" id="1798228"/>
    <lineage>
        <taxon>Bacteria</taxon>
        <taxon>Bacillati</taxon>
        <taxon>Actinomycetota</taxon>
        <taxon>Actinomycetes</taxon>
        <taxon>Geodermatophilales</taxon>
        <taxon>Geodermatophilaceae</taxon>
        <taxon>Blastococcus</taxon>
    </lineage>
</organism>
<dbReference type="InterPro" id="IPR050509">
    <property type="entry name" value="CoA-transferase_III"/>
</dbReference>
<dbReference type="SUPFAM" id="SSF89796">
    <property type="entry name" value="CoA-transferase family III (CaiB/BaiF)"/>
    <property type="match status" value="1"/>
</dbReference>
<dbReference type="InterPro" id="IPR023606">
    <property type="entry name" value="CoA-Trfase_III_dom_1_sf"/>
</dbReference>
<dbReference type="EMBL" id="FOND01000003">
    <property type="protein sequence ID" value="SFE40102.1"/>
    <property type="molecule type" value="Genomic_DNA"/>
</dbReference>
<dbReference type="STRING" id="1798228.SAMN05216574_103253"/>
<evidence type="ECO:0000313" key="3">
    <source>
        <dbReference type="Proteomes" id="UP000198589"/>
    </source>
</evidence>
<dbReference type="Gene3D" id="3.30.1540.10">
    <property type="entry name" value="formyl-coa transferase, domain 3"/>
    <property type="match status" value="1"/>
</dbReference>
<gene>
    <name evidence="2" type="ORF">SAMN05216574_103253</name>
</gene>
<dbReference type="PANTHER" id="PTHR48228">
    <property type="entry name" value="SUCCINYL-COA--D-CITRAMALATE COA-TRANSFERASE"/>
    <property type="match status" value="1"/>
</dbReference>
<keyword evidence="3" id="KW-1185">Reference proteome</keyword>
<dbReference type="Gene3D" id="3.40.50.10540">
    <property type="entry name" value="Crotonobetainyl-coa:carnitine coa-transferase, domain 1"/>
    <property type="match status" value="1"/>
</dbReference>
<protein>
    <submittedName>
        <fullName evidence="2">CoA-transferase family III</fullName>
    </submittedName>
</protein>
<dbReference type="Pfam" id="PF02515">
    <property type="entry name" value="CoA_transf_3"/>
    <property type="match status" value="1"/>
</dbReference>
<dbReference type="GO" id="GO:0016740">
    <property type="term" value="F:transferase activity"/>
    <property type="evidence" value="ECO:0007669"/>
    <property type="project" value="UniProtKB-KW"/>
</dbReference>
<dbReference type="InterPro" id="IPR044855">
    <property type="entry name" value="CoA-Trfase_III_dom3_sf"/>
</dbReference>
<name>A0A1I2A8B8_9ACTN</name>
<reference evidence="3" key="1">
    <citation type="submission" date="2016-10" db="EMBL/GenBank/DDBJ databases">
        <authorList>
            <person name="Varghese N."/>
            <person name="Submissions S."/>
        </authorList>
    </citation>
    <scope>NUCLEOTIDE SEQUENCE [LARGE SCALE GENOMIC DNA]</scope>
    <source>
        <strain evidence="3">DSM 46838</strain>
    </source>
</reference>
<keyword evidence="2" id="KW-0808">Transferase</keyword>
<dbReference type="AlphaFoldDB" id="A0A1I2A8B8"/>
<dbReference type="Proteomes" id="UP000198589">
    <property type="component" value="Unassembled WGS sequence"/>
</dbReference>
<dbReference type="InterPro" id="IPR003673">
    <property type="entry name" value="CoA-Trfase_fam_III"/>
</dbReference>
<feature type="region of interest" description="Disordered" evidence="1">
    <location>
        <begin position="372"/>
        <end position="393"/>
    </location>
</feature>
<dbReference type="PANTHER" id="PTHR48228:SF5">
    <property type="entry name" value="ALPHA-METHYLACYL-COA RACEMASE"/>
    <property type="match status" value="1"/>
</dbReference>
<sequence length="393" mass="41695">MTVTDNGGRGPLSGMVVLSLAEQYPGPYATLLMADMGADVILVERPAGGDPARQFPAFYEALNRNKRSVALDLKSAEGRKALLRLVRTADVLLEGYRPGTMGRLGLGPDVLQEVNPRLVIASISGFGQDGPYRDRPAHDLSYMATAGMLHEYVSGERTGPVGQLAIGDLSSAMFATVGVLAALLQRASTGKGAHVDVSMTDGLVSWMSTQLVPVLNGEPLAGIEREPGYGLYRASDGLISLSVAHEDWFWRPLCEVLGMQDVAALAGPERIAREDELRSRIGKELATRTRDEWVAVLDAAGVPVGPVHTLEEVGDDPHVQARGLLVDIPPDDVRPRRRHVRQPLLFDGVAAAPTRHVPALGEHTDEVLAAAEEPAGAQGSGAPDGALRPVAGS</sequence>
<proteinExistence type="predicted"/>
<evidence type="ECO:0000313" key="2">
    <source>
        <dbReference type="EMBL" id="SFE40102.1"/>
    </source>
</evidence>